<dbReference type="Proteomes" id="UP000572680">
    <property type="component" value="Unassembled WGS sequence"/>
</dbReference>
<dbReference type="AlphaFoldDB" id="A0A7W3LWS8"/>
<dbReference type="RefSeq" id="WP_182847724.1">
    <property type="nucleotide sequence ID" value="NZ_BAAALP010000025.1"/>
</dbReference>
<sequence length="152" mass="16685">MKNEARPNPFHVLGLSPDADRDTVVARGRELSDLADTEERRALCGWAVRELLGSPGTRRVHELLEVPGAAYRDEEWEDFARRHRRRPANTKALKRAAEELRTADFDLAAILGLVLDGLLEPPPVDLAEGVRAAPVPPGPGDPPLEVTDVLFG</sequence>
<proteinExistence type="predicted"/>
<comment type="caution">
    <text evidence="2">The sequence shown here is derived from an EMBL/GenBank/DDBJ whole genome shotgun (WGS) entry which is preliminary data.</text>
</comment>
<organism evidence="2 3">
    <name type="scientific">Actinomadura namibiensis</name>
    <dbReference type="NCBI Taxonomy" id="182080"/>
    <lineage>
        <taxon>Bacteria</taxon>
        <taxon>Bacillati</taxon>
        <taxon>Actinomycetota</taxon>
        <taxon>Actinomycetes</taxon>
        <taxon>Streptosporangiales</taxon>
        <taxon>Thermomonosporaceae</taxon>
        <taxon>Actinomadura</taxon>
    </lineage>
</organism>
<protein>
    <submittedName>
        <fullName evidence="2">Uncharacterized protein</fullName>
    </submittedName>
</protein>
<keyword evidence="3" id="KW-1185">Reference proteome</keyword>
<feature type="region of interest" description="Disordered" evidence="1">
    <location>
        <begin position="132"/>
        <end position="152"/>
    </location>
</feature>
<evidence type="ECO:0000313" key="3">
    <source>
        <dbReference type="Proteomes" id="UP000572680"/>
    </source>
</evidence>
<dbReference type="EMBL" id="JACJIA010000013">
    <property type="protein sequence ID" value="MBA8955744.1"/>
    <property type="molecule type" value="Genomic_DNA"/>
</dbReference>
<gene>
    <name evidence="2" type="ORF">HNR61_007426</name>
</gene>
<evidence type="ECO:0000256" key="1">
    <source>
        <dbReference type="SAM" id="MobiDB-lite"/>
    </source>
</evidence>
<name>A0A7W3LWS8_ACTNM</name>
<reference evidence="2 3" key="1">
    <citation type="submission" date="2020-08" db="EMBL/GenBank/DDBJ databases">
        <title>Genomic Encyclopedia of Type Strains, Phase IV (KMG-IV): sequencing the most valuable type-strain genomes for metagenomic binning, comparative biology and taxonomic classification.</title>
        <authorList>
            <person name="Goeker M."/>
        </authorList>
    </citation>
    <scope>NUCLEOTIDE SEQUENCE [LARGE SCALE GENOMIC DNA]</scope>
    <source>
        <strain evidence="2 3">DSM 44197</strain>
    </source>
</reference>
<evidence type="ECO:0000313" key="2">
    <source>
        <dbReference type="EMBL" id="MBA8955744.1"/>
    </source>
</evidence>
<accession>A0A7W3LWS8</accession>